<dbReference type="Gene3D" id="3.20.20.30">
    <property type="entry name" value="Luciferase-like domain"/>
    <property type="match status" value="1"/>
</dbReference>
<proteinExistence type="predicted"/>
<dbReference type="GO" id="GO:0004497">
    <property type="term" value="F:monooxygenase activity"/>
    <property type="evidence" value="ECO:0007669"/>
    <property type="project" value="UniProtKB-KW"/>
</dbReference>
<dbReference type="RefSeq" id="WP_198883408.1">
    <property type="nucleotide sequence ID" value="NZ_JAEKJA010000017.1"/>
</dbReference>
<feature type="domain" description="Luciferase-like" evidence="5">
    <location>
        <begin position="16"/>
        <end position="287"/>
    </location>
</feature>
<dbReference type="InterPro" id="IPR011251">
    <property type="entry name" value="Luciferase-like_dom"/>
</dbReference>
<dbReference type="SUPFAM" id="SSF51679">
    <property type="entry name" value="Bacterial luciferase-like"/>
    <property type="match status" value="1"/>
</dbReference>
<reference evidence="6" key="1">
    <citation type="submission" date="2020-12" db="EMBL/GenBank/DDBJ databases">
        <title>Bacterial taxonomy.</title>
        <authorList>
            <person name="Pan X."/>
        </authorList>
    </citation>
    <scope>NUCLEOTIDE SEQUENCE</scope>
    <source>
        <strain evidence="6">B2012</strain>
    </source>
</reference>
<dbReference type="InterPro" id="IPR036661">
    <property type="entry name" value="Luciferase-like_sf"/>
</dbReference>
<dbReference type="EMBL" id="JAEKJA010000017">
    <property type="protein sequence ID" value="MBJ3777501.1"/>
    <property type="molecule type" value="Genomic_DNA"/>
</dbReference>
<keyword evidence="7" id="KW-1185">Reference proteome</keyword>
<sequence>MNEVVGMRTAWISPPMPVSGETRMEINYAVNRVRLLERIGVDLLLFDDRAGNFIPGDWAGDDPRSEPAIPGVDPAVLAPIIGRGTDTIGIGLALAPTSYPPFMAARLLSTLDHYVDGRAAWNVVIADAPATGAQPSDAAPDMAAVAIDYVGACRALWGSWDPDALVLDVESGVFADPSHVRDANYVGPFFKTRGPLNTTPSRQRDALPVTHVARSDAGLRFAAACADVVVLTGTNADEVAGASRRLKSELENRERRRDELVVLVAVSPQVSASAAGAADRPVSQAAWSVAMDGSFVDIAASMRDLIGAAEADGVAVVGQLDGEFISDFGRVLRELRGPARPVRSGETLRARLHTAGPTHA</sequence>
<keyword evidence="4" id="KW-0503">Monooxygenase</keyword>
<evidence type="ECO:0000259" key="5">
    <source>
        <dbReference type="Pfam" id="PF00296"/>
    </source>
</evidence>
<evidence type="ECO:0000313" key="6">
    <source>
        <dbReference type="EMBL" id="MBJ3777501.1"/>
    </source>
</evidence>
<evidence type="ECO:0000313" key="7">
    <source>
        <dbReference type="Proteomes" id="UP000609531"/>
    </source>
</evidence>
<dbReference type="AlphaFoldDB" id="A0A934IRP0"/>
<evidence type="ECO:0000256" key="1">
    <source>
        <dbReference type="ARBA" id="ARBA00022630"/>
    </source>
</evidence>
<gene>
    <name evidence="6" type="ORF">JCR33_17465</name>
</gene>
<comment type="caution">
    <text evidence="6">The sequence shown here is derived from an EMBL/GenBank/DDBJ whole genome shotgun (WGS) entry which is preliminary data.</text>
</comment>
<evidence type="ECO:0000256" key="2">
    <source>
        <dbReference type="ARBA" id="ARBA00022643"/>
    </source>
</evidence>
<keyword evidence="3" id="KW-0560">Oxidoreductase</keyword>
<dbReference type="GO" id="GO:0016705">
    <property type="term" value="F:oxidoreductase activity, acting on paired donors, with incorporation or reduction of molecular oxygen"/>
    <property type="evidence" value="ECO:0007669"/>
    <property type="project" value="InterPro"/>
</dbReference>
<dbReference type="Proteomes" id="UP000609531">
    <property type="component" value="Unassembled WGS sequence"/>
</dbReference>
<dbReference type="InterPro" id="IPR051260">
    <property type="entry name" value="Diverse_substr_monoxygenases"/>
</dbReference>
<name>A0A934IRP0_9HYPH</name>
<dbReference type="Pfam" id="PF00296">
    <property type="entry name" value="Bac_luciferase"/>
    <property type="match status" value="1"/>
</dbReference>
<evidence type="ECO:0000256" key="4">
    <source>
        <dbReference type="ARBA" id="ARBA00023033"/>
    </source>
</evidence>
<dbReference type="PANTHER" id="PTHR30011:SF16">
    <property type="entry name" value="C2H2 FINGER DOMAIN TRANSCRIPTION FACTOR (EUROFUNG)-RELATED"/>
    <property type="match status" value="1"/>
</dbReference>
<protein>
    <submittedName>
        <fullName evidence="6">LLM class flavin-dependent oxidoreductase</fullName>
    </submittedName>
</protein>
<organism evidence="6 7">
    <name type="scientific">Acuticoccus mangrovi</name>
    <dbReference type="NCBI Taxonomy" id="2796142"/>
    <lineage>
        <taxon>Bacteria</taxon>
        <taxon>Pseudomonadati</taxon>
        <taxon>Pseudomonadota</taxon>
        <taxon>Alphaproteobacteria</taxon>
        <taxon>Hyphomicrobiales</taxon>
        <taxon>Amorphaceae</taxon>
        <taxon>Acuticoccus</taxon>
    </lineage>
</organism>
<accession>A0A934IRP0</accession>
<dbReference type="PANTHER" id="PTHR30011">
    <property type="entry name" value="ALKANESULFONATE MONOOXYGENASE-RELATED"/>
    <property type="match status" value="1"/>
</dbReference>
<keyword evidence="1" id="KW-0285">Flavoprotein</keyword>
<keyword evidence="2" id="KW-0288">FMN</keyword>
<evidence type="ECO:0000256" key="3">
    <source>
        <dbReference type="ARBA" id="ARBA00023002"/>
    </source>
</evidence>